<feature type="transmembrane region" description="Helical" evidence="7">
    <location>
        <begin position="194"/>
        <end position="212"/>
    </location>
</feature>
<dbReference type="EMBL" id="JAEINH010000005">
    <property type="protein sequence ID" value="MBI9114876.1"/>
    <property type="molecule type" value="Genomic_DNA"/>
</dbReference>
<proteinExistence type="inferred from homology"/>
<dbReference type="AlphaFoldDB" id="A0A934IBL6"/>
<reference evidence="9" key="1">
    <citation type="submission" date="2020-12" db="EMBL/GenBank/DDBJ databases">
        <title>Sanguibacter suaedae sp. nov., isolated from Suaeda aralocaspica.</title>
        <authorList>
            <person name="Ma Q."/>
        </authorList>
    </citation>
    <scope>NUCLEOTIDE SEQUENCE</scope>
    <source>
        <strain evidence="9">YZGR15</strain>
    </source>
</reference>
<feature type="transmembrane region" description="Helical" evidence="7">
    <location>
        <begin position="486"/>
        <end position="507"/>
    </location>
</feature>
<evidence type="ECO:0000256" key="1">
    <source>
        <dbReference type="ARBA" id="ARBA00004651"/>
    </source>
</evidence>
<feature type="transmembrane region" description="Helical" evidence="7">
    <location>
        <begin position="95"/>
        <end position="120"/>
    </location>
</feature>
<comment type="subcellular location">
    <subcellularLocation>
        <location evidence="1">Cell membrane</location>
        <topology evidence="1">Multi-pass membrane protein</topology>
    </subcellularLocation>
</comment>
<keyword evidence="5 7" id="KW-0472">Membrane</keyword>
<feature type="transmembrane region" description="Helical" evidence="7">
    <location>
        <begin position="49"/>
        <end position="74"/>
    </location>
</feature>
<name>A0A934IBL6_9MICO</name>
<feature type="transmembrane region" description="Helical" evidence="7">
    <location>
        <begin position="12"/>
        <end position="37"/>
    </location>
</feature>
<dbReference type="GO" id="GO:0005886">
    <property type="term" value="C:plasma membrane"/>
    <property type="evidence" value="ECO:0007669"/>
    <property type="project" value="UniProtKB-SubCell"/>
</dbReference>
<evidence type="ECO:0000256" key="6">
    <source>
        <dbReference type="ARBA" id="ARBA00038076"/>
    </source>
</evidence>
<feature type="transmembrane region" description="Helical" evidence="7">
    <location>
        <begin position="140"/>
        <end position="164"/>
    </location>
</feature>
<evidence type="ECO:0000313" key="9">
    <source>
        <dbReference type="EMBL" id="MBI9114876.1"/>
    </source>
</evidence>
<dbReference type="RefSeq" id="WP_198733442.1">
    <property type="nucleotide sequence ID" value="NZ_JAEINH010000005.1"/>
</dbReference>
<comment type="similarity">
    <text evidence="6">Belongs to the ABC-4 integral membrane protein family.</text>
</comment>
<keyword evidence="3 7" id="KW-0812">Transmembrane</keyword>
<protein>
    <submittedName>
        <fullName evidence="9">ABC transporter permease</fullName>
    </submittedName>
</protein>
<dbReference type="Pfam" id="PF02687">
    <property type="entry name" value="FtsX"/>
    <property type="match status" value="2"/>
</dbReference>
<comment type="caution">
    <text evidence="9">The sequence shown here is derived from an EMBL/GenBank/DDBJ whole genome shotgun (WGS) entry which is preliminary data.</text>
</comment>
<dbReference type="PANTHER" id="PTHR30572:SF4">
    <property type="entry name" value="ABC TRANSPORTER PERMEASE YTRF"/>
    <property type="match status" value="1"/>
</dbReference>
<feature type="transmembrane region" description="Helical" evidence="7">
    <location>
        <begin position="275"/>
        <end position="296"/>
    </location>
</feature>
<feature type="transmembrane region" description="Helical" evidence="7">
    <location>
        <begin position="527"/>
        <end position="558"/>
    </location>
</feature>
<evidence type="ECO:0000256" key="7">
    <source>
        <dbReference type="SAM" id="Phobius"/>
    </source>
</evidence>
<dbReference type="GO" id="GO:0022857">
    <property type="term" value="F:transmembrane transporter activity"/>
    <property type="evidence" value="ECO:0007669"/>
    <property type="project" value="TreeGrafter"/>
</dbReference>
<evidence type="ECO:0000313" key="10">
    <source>
        <dbReference type="Proteomes" id="UP000602087"/>
    </source>
</evidence>
<keyword evidence="4 7" id="KW-1133">Transmembrane helix</keyword>
<dbReference type="PANTHER" id="PTHR30572">
    <property type="entry name" value="MEMBRANE COMPONENT OF TRANSPORTER-RELATED"/>
    <property type="match status" value="1"/>
</dbReference>
<feature type="transmembrane region" description="Helical" evidence="7">
    <location>
        <begin position="218"/>
        <end position="241"/>
    </location>
</feature>
<feature type="domain" description="ABC3 transporter permease C-terminal" evidence="8">
    <location>
        <begin position="53"/>
        <end position="170"/>
    </location>
</feature>
<keyword evidence="2" id="KW-1003">Cell membrane</keyword>
<dbReference type="InterPro" id="IPR003838">
    <property type="entry name" value="ABC3_permease_C"/>
</dbReference>
<gene>
    <name evidence="9" type="ORF">JAV76_07605</name>
</gene>
<organism evidence="9 10">
    <name type="scientific">Sanguibacter suaedae</name>
    <dbReference type="NCBI Taxonomy" id="2795737"/>
    <lineage>
        <taxon>Bacteria</taxon>
        <taxon>Bacillati</taxon>
        <taxon>Actinomycetota</taxon>
        <taxon>Actinomycetes</taxon>
        <taxon>Micrococcales</taxon>
        <taxon>Sanguibacteraceae</taxon>
        <taxon>Sanguibacter</taxon>
    </lineage>
</organism>
<feature type="transmembrane region" description="Helical" evidence="7">
    <location>
        <begin position="570"/>
        <end position="591"/>
    </location>
</feature>
<feature type="domain" description="ABC3 transporter permease C-terminal" evidence="8">
    <location>
        <begin position="486"/>
        <end position="595"/>
    </location>
</feature>
<sequence length="606" mass="61767">MLTLSVATFRERWQLFTGAIITVMLGVAIVQSSLLIISSAGRYGEAVAVLGLALGVSVFLAIFVVSATFAFTIAQRRRDLALLRLIGASRRQVRRLLLAEALLLGIVGTILGVPAGQIALGMQTALLTDLGFLPHSFHAAWHGWVLWVSIGIGIGVSEAGVLAASRQAASVRPLEALGETGAAGRMMTGGRWRIGVMLTVLAVILMTTATAVDHPDAAIPLSINATVALGLGLTALSPVLVPLLSRLGGSLAGNSSVSRLARGNLRDGVRRSTSIAAPLLILVALLIGLAGTFYSLSAGARDQLAADLHGDLMAAGPVAPGSSGVAAASTEYALSIRATTTTNYAGDPGTDTNEVEALAVDPAAYQQAHRVPLLAGSYGDLHGHTVAAAGGTLGASVQIRVGGQDLSTRVVAVLPPNLNGGPEYLLPHDIVPVAALGPARAIVRLKPGTDPTAVASTLPQPVLPLEDWIAQDDGAQDTLNAGVMKVVLGMAAIYAAIGVINAIVIAAGERRREFAIARLSGYSRGQVVAGALLESTIVTGAGLLLGSLAAVATLIGISGVAGTLVIPWGIVWRTVPAAFLVVGATSVWTTLAATRSAPIALVGARE</sequence>
<dbReference type="Proteomes" id="UP000602087">
    <property type="component" value="Unassembled WGS sequence"/>
</dbReference>
<evidence type="ECO:0000259" key="8">
    <source>
        <dbReference type="Pfam" id="PF02687"/>
    </source>
</evidence>
<evidence type="ECO:0000256" key="3">
    <source>
        <dbReference type="ARBA" id="ARBA00022692"/>
    </source>
</evidence>
<accession>A0A934IBL6</accession>
<keyword evidence="10" id="KW-1185">Reference proteome</keyword>
<evidence type="ECO:0000256" key="2">
    <source>
        <dbReference type="ARBA" id="ARBA00022475"/>
    </source>
</evidence>
<evidence type="ECO:0000256" key="4">
    <source>
        <dbReference type="ARBA" id="ARBA00022989"/>
    </source>
</evidence>
<evidence type="ECO:0000256" key="5">
    <source>
        <dbReference type="ARBA" id="ARBA00023136"/>
    </source>
</evidence>
<dbReference type="InterPro" id="IPR050250">
    <property type="entry name" value="Macrolide_Exporter_MacB"/>
</dbReference>